<protein>
    <submittedName>
        <fullName evidence="2">Uncharacterized protein</fullName>
    </submittedName>
</protein>
<feature type="coiled-coil region" evidence="1">
    <location>
        <begin position="4"/>
        <end position="31"/>
    </location>
</feature>
<evidence type="ECO:0000313" key="2">
    <source>
        <dbReference type="EMBL" id="KKL83515.1"/>
    </source>
</evidence>
<evidence type="ECO:0000256" key="1">
    <source>
        <dbReference type="SAM" id="Coils"/>
    </source>
</evidence>
<keyword evidence="1" id="KW-0175">Coiled coil</keyword>
<name>A0A0F9HPA3_9ZZZZ</name>
<organism evidence="2">
    <name type="scientific">marine sediment metagenome</name>
    <dbReference type="NCBI Taxonomy" id="412755"/>
    <lineage>
        <taxon>unclassified sequences</taxon>
        <taxon>metagenomes</taxon>
        <taxon>ecological metagenomes</taxon>
    </lineage>
</organism>
<sequence>MNELQTLKRYIKEQEEKIEQLEKENCSLKAIYKRLLIRLGRIKESTEQSINYIQDSVDEMQQIL</sequence>
<proteinExistence type="predicted"/>
<reference evidence="2" key="1">
    <citation type="journal article" date="2015" name="Nature">
        <title>Complex archaea that bridge the gap between prokaryotes and eukaryotes.</title>
        <authorList>
            <person name="Spang A."/>
            <person name="Saw J.H."/>
            <person name="Jorgensen S.L."/>
            <person name="Zaremba-Niedzwiedzka K."/>
            <person name="Martijn J."/>
            <person name="Lind A.E."/>
            <person name="van Eijk R."/>
            <person name="Schleper C."/>
            <person name="Guy L."/>
            <person name="Ettema T.J."/>
        </authorList>
    </citation>
    <scope>NUCLEOTIDE SEQUENCE</scope>
</reference>
<dbReference type="EMBL" id="LAZR01021961">
    <property type="protein sequence ID" value="KKL83515.1"/>
    <property type="molecule type" value="Genomic_DNA"/>
</dbReference>
<comment type="caution">
    <text evidence="2">The sequence shown here is derived from an EMBL/GenBank/DDBJ whole genome shotgun (WGS) entry which is preliminary data.</text>
</comment>
<gene>
    <name evidence="2" type="ORF">LCGC14_1973930</name>
</gene>
<dbReference type="AlphaFoldDB" id="A0A0F9HPA3"/>
<accession>A0A0F9HPA3</accession>